<dbReference type="InterPro" id="IPR011330">
    <property type="entry name" value="Glyco_hydro/deAcase_b/a-brl"/>
</dbReference>
<dbReference type="EMBL" id="JACHXW010000023">
    <property type="protein sequence ID" value="MBB3155320.1"/>
    <property type="molecule type" value="Genomic_DNA"/>
</dbReference>
<dbReference type="PANTHER" id="PTHR10587:SF133">
    <property type="entry name" value="CHITIN DEACETYLASE 1-RELATED"/>
    <property type="match status" value="1"/>
</dbReference>
<dbReference type="RefSeq" id="WP_183569892.1">
    <property type="nucleotide sequence ID" value="NZ_CBCSLB010000021.1"/>
</dbReference>
<name>A0A7W5GCX5_9BACL</name>
<keyword evidence="1" id="KW-0479">Metal-binding</keyword>
<dbReference type="GO" id="GO:0016810">
    <property type="term" value="F:hydrolase activity, acting on carbon-nitrogen (but not peptide) bonds"/>
    <property type="evidence" value="ECO:0007669"/>
    <property type="project" value="InterPro"/>
</dbReference>
<dbReference type="InterPro" id="IPR002509">
    <property type="entry name" value="NODB_dom"/>
</dbReference>
<dbReference type="AlphaFoldDB" id="A0A7W5GCX5"/>
<comment type="caution">
    <text evidence="4">The sequence shown here is derived from an EMBL/GenBank/DDBJ whole genome shotgun (WGS) entry which is preliminary data.</text>
</comment>
<dbReference type="SUPFAM" id="SSF88713">
    <property type="entry name" value="Glycoside hydrolase/deacetylase"/>
    <property type="match status" value="1"/>
</dbReference>
<protein>
    <submittedName>
        <fullName evidence="4">Peptidoglycan/xylan/chitin deacetylase (PgdA/CDA1 family)</fullName>
    </submittedName>
</protein>
<dbReference type="Proteomes" id="UP000518605">
    <property type="component" value="Unassembled WGS sequence"/>
</dbReference>
<accession>A0A7W5GCX5</accession>
<proteinExistence type="predicted"/>
<organism evidence="4 5">
    <name type="scientific">Paenibacillus endophyticus</name>
    <dbReference type="NCBI Taxonomy" id="1294268"/>
    <lineage>
        <taxon>Bacteria</taxon>
        <taxon>Bacillati</taxon>
        <taxon>Bacillota</taxon>
        <taxon>Bacilli</taxon>
        <taxon>Bacillales</taxon>
        <taxon>Paenibacillaceae</taxon>
        <taxon>Paenibacillus</taxon>
    </lineage>
</organism>
<dbReference type="PROSITE" id="PS51677">
    <property type="entry name" value="NODB"/>
    <property type="match status" value="1"/>
</dbReference>
<sequence>MLAVDRAAYLTIDEGPAEEFMQKVDYLNARGVHAIWFCLGEALERFSDAAVHAIRSGHIIGNRSYDHVDFSSISWDDARGQVERTDQVINGLYVKAEAVRPAKVFRFPYSEDESRHEHFAGIQRMLGQLGYEQPSFDHIQYEEQDEASMKRGLHVSCTLDTFDLGAESHSQVEGRVGNEIIRIHDWIAFEPFKSLLDRLLTQGMTFTVPKEWSQTSTVV</sequence>
<dbReference type="Gene3D" id="3.20.20.370">
    <property type="entry name" value="Glycoside hydrolase/deacetylase"/>
    <property type="match status" value="1"/>
</dbReference>
<dbReference type="InterPro" id="IPR050248">
    <property type="entry name" value="Polysacc_deacetylase_ArnD"/>
</dbReference>
<evidence type="ECO:0000256" key="2">
    <source>
        <dbReference type="ARBA" id="ARBA00022801"/>
    </source>
</evidence>
<evidence type="ECO:0000259" key="3">
    <source>
        <dbReference type="PROSITE" id="PS51677"/>
    </source>
</evidence>
<reference evidence="4 5" key="1">
    <citation type="submission" date="2020-08" db="EMBL/GenBank/DDBJ databases">
        <title>Genomic Encyclopedia of Type Strains, Phase III (KMG-III): the genomes of soil and plant-associated and newly described type strains.</title>
        <authorList>
            <person name="Whitman W."/>
        </authorList>
    </citation>
    <scope>NUCLEOTIDE SEQUENCE [LARGE SCALE GENOMIC DNA]</scope>
    <source>
        <strain evidence="4 5">CECT 8234</strain>
    </source>
</reference>
<dbReference type="GO" id="GO:0016020">
    <property type="term" value="C:membrane"/>
    <property type="evidence" value="ECO:0007669"/>
    <property type="project" value="TreeGrafter"/>
</dbReference>
<evidence type="ECO:0000313" key="5">
    <source>
        <dbReference type="Proteomes" id="UP000518605"/>
    </source>
</evidence>
<dbReference type="CDD" id="cd10917">
    <property type="entry name" value="CE4_NodB_like_6s_7s"/>
    <property type="match status" value="1"/>
</dbReference>
<gene>
    <name evidence="4" type="ORF">FHS16_005428</name>
</gene>
<keyword evidence="5" id="KW-1185">Reference proteome</keyword>
<evidence type="ECO:0000256" key="1">
    <source>
        <dbReference type="ARBA" id="ARBA00022723"/>
    </source>
</evidence>
<feature type="domain" description="NodB homology" evidence="3">
    <location>
        <begin position="6"/>
        <end position="207"/>
    </location>
</feature>
<evidence type="ECO:0000313" key="4">
    <source>
        <dbReference type="EMBL" id="MBB3155320.1"/>
    </source>
</evidence>
<dbReference type="Pfam" id="PF01522">
    <property type="entry name" value="Polysacc_deac_1"/>
    <property type="match status" value="1"/>
</dbReference>
<dbReference type="PANTHER" id="PTHR10587">
    <property type="entry name" value="GLYCOSYL TRANSFERASE-RELATED"/>
    <property type="match status" value="1"/>
</dbReference>
<dbReference type="GO" id="GO:0005975">
    <property type="term" value="P:carbohydrate metabolic process"/>
    <property type="evidence" value="ECO:0007669"/>
    <property type="project" value="InterPro"/>
</dbReference>
<keyword evidence="2" id="KW-0378">Hydrolase</keyword>
<dbReference type="GO" id="GO:0046872">
    <property type="term" value="F:metal ion binding"/>
    <property type="evidence" value="ECO:0007669"/>
    <property type="project" value="UniProtKB-KW"/>
</dbReference>